<name>A0A317DFI2_9ACTN</name>
<dbReference type="EMBL" id="QGKS01000289">
    <property type="protein sequence ID" value="PWR12476.1"/>
    <property type="molecule type" value="Genomic_DNA"/>
</dbReference>
<protein>
    <recommendedName>
        <fullName evidence="3">Copper chaperone PCu(A)C</fullName>
    </recommendedName>
</protein>
<evidence type="ECO:0000313" key="2">
    <source>
        <dbReference type="Proteomes" id="UP000246050"/>
    </source>
</evidence>
<dbReference type="Proteomes" id="UP000246050">
    <property type="component" value="Unassembled WGS sequence"/>
</dbReference>
<comment type="caution">
    <text evidence="1">The sequence shown here is derived from an EMBL/GenBank/DDBJ whole genome shotgun (WGS) entry which is preliminary data.</text>
</comment>
<organism evidence="1 2">
    <name type="scientific">Micromonospora sicca</name>
    <dbReference type="NCBI Taxonomy" id="2202420"/>
    <lineage>
        <taxon>Bacteria</taxon>
        <taxon>Bacillati</taxon>
        <taxon>Actinomycetota</taxon>
        <taxon>Actinomycetes</taxon>
        <taxon>Micromonosporales</taxon>
        <taxon>Micromonosporaceae</taxon>
        <taxon>Micromonospora</taxon>
    </lineage>
</organism>
<sequence>MRFTFNPGGQVTFGATIRNPGPWPVTITGINDGPADQQVFKIARLAVNHADEATAVVFDPAAAAPFRSISVAAGMELPVFVTITIPNVEMAPGSGLYFEDLAVDYDVLGLPRHQRVPMGFRLLVHSPNGYVPR</sequence>
<evidence type="ECO:0008006" key="3">
    <source>
        <dbReference type="Google" id="ProtNLM"/>
    </source>
</evidence>
<accession>A0A317DFI2</accession>
<dbReference type="AlphaFoldDB" id="A0A317DFI2"/>
<reference evidence="1 2" key="1">
    <citation type="submission" date="2018-05" db="EMBL/GenBank/DDBJ databases">
        <title>Micromonosporas from Atacama Desert.</title>
        <authorList>
            <person name="Carro L."/>
            <person name="Golinska P."/>
            <person name="Klenk H.-P."/>
            <person name="Goodfellow M."/>
        </authorList>
    </citation>
    <scope>NUCLEOTIDE SEQUENCE [LARGE SCALE GENOMIC DNA]</scope>
    <source>
        <strain evidence="1 2">4G51</strain>
    </source>
</reference>
<gene>
    <name evidence="1" type="ORF">DKT69_23835</name>
</gene>
<evidence type="ECO:0000313" key="1">
    <source>
        <dbReference type="EMBL" id="PWR12476.1"/>
    </source>
</evidence>
<proteinExistence type="predicted"/>